<name>A0A9D4R513_DREPO</name>
<accession>A0A9D4R513</accession>
<evidence type="ECO:0000313" key="2">
    <source>
        <dbReference type="Proteomes" id="UP000828390"/>
    </source>
</evidence>
<gene>
    <name evidence="1" type="ORF">DPMN_097015</name>
</gene>
<dbReference type="Proteomes" id="UP000828390">
    <property type="component" value="Unassembled WGS sequence"/>
</dbReference>
<dbReference type="AlphaFoldDB" id="A0A9D4R513"/>
<organism evidence="1 2">
    <name type="scientific">Dreissena polymorpha</name>
    <name type="common">Zebra mussel</name>
    <name type="synonym">Mytilus polymorpha</name>
    <dbReference type="NCBI Taxonomy" id="45954"/>
    <lineage>
        <taxon>Eukaryota</taxon>
        <taxon>Metazoa</taxon>
        <taxon>Spiralia</taxon>
        <taxon>Lophotrochozoa</taxon>
        <taxon>Mollusca</taxon>
        <taxon>Bivalvia</taxon>
        <taxon>Autobranchia</taxon>
        <taxon>Heteroconchia</taxon>
        <taxon>Euheterodonta</taxon>
        <taxon>Imparidentia</taxon>
        <taxon>Neoheterodontei</taxon>
        <taxon>Myida</taxon>
        <taxon>Dreissenoidea</taxon>
        <taxon>Dreissenidae</taxon>
        <taxon>Dreissena</taxon>
    </lineage>
</organism>
<evidence type="ECO:0000313" key="1">
    <source>
        <dbReference type="EMBL" id="KAH3854473.1"/>
    </source>
</evidence>
<reference evidence="1" key="1">
    <citation type="journal article" date="2019" name="bioRxiv">
        <title>The Genome of the Zebra Mussel, Dreissena polymorpha: A Resource for Invasive Species Research.</title>
        <authorList>
            <person name="McCartney M.A."/>
            <person name="Auch B."/>
            <person name="Kono T."/>
            <person name="Mallez S."/>
            <person name="Zhang Y."/>
            <person name="Obille A."/>
            <person name="Becker A."/>
            <person name="Abrahante J.E."/>
            <person name="Garbe J."/>
            <person name="Badalamenti J.P."/>
            <person name="Herman A."/>
            <person name="Mangelson H."/>
            <person name="Liachko I."/>
            <person name="Sullivan S."/>
            <person name="Sone E.D."/>
            <person name="Koren S."/>
            <person name="Silverstein K.A.T."/>
            <person name="Beckman K.B."/>
            <person name="Gohl D.M."/>
        </authorList>
    </citation>
    <scope>NUCLEOTIDE SEQUENCE</scope>
    <source>
        <strain evidence="1">Duluth1</strain>
        <tissue evidence="1">Whole animal</tissue>
    </source>
</reference>
<comment type="caution">
    <text evidence="1">The sequence shown here is derived from an EMBL/GenBank/DDBJ whole genome shotgun (WGS) entry which is preliminary data.</text>
</comment>
<reference evidence="1" key="2">
    <citation type="submission" date="2020-11" db="EMBL/GenBank/DDBJ databases">
        <authorList>
            <person name="McCartney M.A."/>
            <person name="Auch B."/>
            <person name="Kono T."/>
            <person name="Mallez S."/>
            <person name="Becker A."/>
            <person name="Gohl D.M."/>
            <person name="Silverstein K.A.T."/>
            <person name="Koren S."/>
            <person name="Bechman K.B."/>
            <person name="Herman A."/>
            <person name="Abrahante J.E."/>
            <person name="Garbe J."/>
        </authorList>
    </citation>
    <scope>NUCLEOTIDE SEQUENCE</scope>
    <source>
        <strain evidence="1">Duluth1</strain>
        <tissue evidence="1">Whole animal</tissue>
    </source>
</reference>
<protein>
    <submittedName>
        <fullName evidence="1">Uncharacterized protein</fullName>
    </submittedName>
</protein>
<dbReference type="EMBL" id="JAIWYP010000003">
    <property type="protein sequence ID" value="KAH3854473.1"/>
    <property type="molecule type" value="Genomic_DNA"/>
</dbReference>
<proteinExistence type="predicted"/>
<sequence length="54" mass="6449">MIVECTWRDEMLHCTKYLYQDKIDFPNRLELFKAPLVSSSSIENKQSTLKNKQK</sequence>
<keyword evidence="2" id="KW-1185">Reference proteome</keyword>